<dbReference type="InterPro" id="IPR033452">
    <property type="entry name" value="GH30_C"/>
</dbReference>
<accession>A0A9N8IYD4</accession>
<evidence type="ECO:0000313" key="8">
    <source>
        <dbReference type="EMBL" id="CAC9972668.1"/>
    </source>
</evidence>
<gene>
    <name evidence="8" type="ORF">FLAPXU55_00345</name>
</gene>
<dbReference type="Pfam" id="PF02055">
    <property type="entry name" value="Glyco_hydro_30"/>
    <property type="match status" value="1"/>
</dbReference>
<dbReference type="Gene3D" id="2.60.40.1180">
    <property type="entry name" value="Golgi alpha-mannosidase II"/>
    <property type="match status" value="1"/>
</dbReference>
<dbReference type="GO" id="GO:0006680">
    <property type="term" value="P:glucosylceramide catabolic process"/>
    <property type="evidence" value="ECO:0007669"/>
    <property type="project" value="TreeGrafter"/>
</dbReference>
<feature type="domain" description="Glycosyl hydrolase family 30 beta sandwich" evidence="7">
    <location>
        <begin position="433"/>
        <end position="493"/>
    </location>
</feature>
<dbReference type="InterPro" id="IPR033453">
    <property type="entry name" value="Glyco_hydro_30_TIM-barrel"/>
</dbReference>
<protein>
    <submittedName>
        <fullName evidence="8">Glycoside hydrolase family 30 protein</fullName>
    </submittedName>
</protein>
<feature type="signal peptide" evidence="5">
    <location>
        <begin position="1"/>
        <end position="31"/>
    </location>
</feature>
<proteinExistence type="inferred from homology"/>
<sequence length="495" mass="55898">MFFEVTMKTINRILLVLIIILQVSCSTSKTANGSAVSASKTNKKITVYTTAENTNLRLSLSDNLISKSTAQQTKSTVSISLDADKTDQTFLGIGGAITDASAEVYAKLSPKKQQEFLTAYYDKNKGIGYTLARTNIHSCDFSSDSYTYVAEGDKDLKTFNIDHDRKYRIPLIKSAIETAGGKLTLLVSPWSPPAFMKDNNDILHGGVLLPEFAQSWANYYVKFIRAYEKEGIPVWGLTIQNEPMAKQRWESCIYTPEAERDFLKNFLGPTLEKEGLNSKNVIIWDHNRGDMLTKRANLVFSDPEVSKYAWGIGFHWYETWNGGTPKFESVGEVHEAFPNKNLLFTEGCIEKFDASRFQFWGNAERYGLNMINDFNNGTVGWTDWNILLDQNGGPNHVGNFCFSPIHADTAKDELIYTPMYYYIGHLSKFIRPNAKRIIQTISDKKLISTSFKNSDDKIVTIVMNQSDNEIIYTLINHNSQNTITIPAHAIQTIVY</sequence>
<dbReference type="EMBL" id="CAIJDE010000023">
    <property type="protein sequence ID" value="CAC9972668.1"/>
    <property type="molecule type" value="Genomic_DNA"/>
</dbReference>
<keyword evidence="2 5" id="KW-0732">Signal</keyword>
<comment type="caution">
    <text evidence="8">The sequence shown here is derived from an EMBL/GenBank/DDBJ whole genome shotgun (WGS) entry which is preliminary data.</text>
</comment>
<dbReference type="InterPro" id="IPR017853">
    <property type="entry name" value="GH"/>
</dbReference>
<evidence type="ECO:0000256" key="5">
    <source>
        <dbReference type="SAM" id="SignalP"/>
    </source>
</evidence>
<dbReference type="InterPro" id="IPR001139">
    <property type="entry name" value="Glyco_hydro_30"/>
</dbReference>
<evidence type="ECO:0000256" key="1">
    <source>
        <dbReference type="ARBA" id="ARBA00005382"/>
    </source>
</evidence>
<evidence type="ECO:0000256" key="4">
    <source>
        <dbReference type="RuleBase" id="RU361188"/>
    </source>
</evidence>
<comment type="similarity">
    <text evidence="1 4">Belongs to the glycosyl hydrolase 30 family.</text>
</comment>
<dbReference type="GO" id="GO:0016020">
    <property type="term" value="C:membrane"/>
    <property type="evidence" value="ECO:0007669"/>
    <property type="project" value="GOC"/>
</dbReference>
<dbReference type="PRINTS" id="PR00843">
    <property type="entry name" value="GLHYDRLASE30"/>
</dbReference>
<feature type="domain" description="Glycosyl hydrolase family 30 TIM-barrel" evidence="6">
    <location>
        <begin position="92"/>
        <end position="430"/>
    </location>
</feature>
<keyword evidence="4" id="KW-0326">Glycosidase</keyword>
<evidence type="ECO:0000256" key="2">
    <source>
        <dbReference type="ARBA" id="ARBA00022729"/>
    </source>
</evidence>
<name>A0A9N8IYD4_9FLAO</name>
<evidence type="ECO:0000259" key="6">
    <source>
        <dbReference type="Pfam" id="PF02055"/>
    </source>
</evidence>
<dbReference type="Proteomes" id="UP000533639">
    <property type="component" value="Unassembled WGS sequence"/>
</dbReference>
<dbReference type="InterPro" id="IPR013780">
    <property type="entry name" value="Glyco_hydro_b"/>
</dbReference>
<evidence type="ECO:0000259" key="7">
    <source>
        <dbReference type="Pfam" id="PF17189"/>
    </source>
</evidence>
<evidence type="ECO:0000313" key="9">
    <source>
        <dbReference type="Proteomes" id="UP000533639"/>
    </source>
</evidence>
<keyword evidence="3 4" id="KW-0378">Hydrolase</keyword>
<reference evidence="8 9" key="1">
    <citation type="submission" date="2020-06" db="EMBL/GenBank/DDBJ databases">
        <authorList>
            <person name="Criscuolo A."/>
        </authorList>
    </citation>
    <scope>NUCLEOTIDE SEQUENCE [LARGE SCALE GENOMIC DNA]</scope>
    <source>
        <strain evidence="8">PXU-55</strain>
    </source>
</reference>
<organism evidence="8 9">
    <name type="scientific">Flavobacterium panici</name>
    <dbReference type="NCBI Taxonomy" id="2654843"/>
    <lineage>
        <taxon>Bacteria</taxon>
        <taxon>Pseudomonadati</taxon>
        <taxon>Bacteroidota</taxon>
        <taxon>Flavobacteriia</taxon>
        <taxon>Flavobacteriales</taxon>
        <taxon>Flavobacteriaceae</taxon>
        <taxon>Flavobacterium</taxon>
    </lineage>
</organism>
<evidence type="ECO:0000256" key="3">
    <source>
        <dbReference type="ARBA" id="ARBA00022801"/>
    </source>
</evidence>
<dbReference type="PANTHER" id="PTHR11069">
    <property type="entry name" value="GLUCOSYLCERAMIDASE"/>
    <property type="match status" value="1"/>
</dbReference>
<dbReference type="SUPFAM" id="SSF51445">
    <property type="entry name" value="(Trans)glycosidases"/>
    <property type="match status" value="1"/>
</dbReference>
<dbReference type="Pfam" id="PF17189">
    <property type="entry name" value="Glyco_hydro_30C"/>
    <property type="match status" value="1"/>
</dbReference>
<dbReference type="Gene3D" id="3.20.20.80">
    <property type="entry name" value="Glycosidases"/>
    <property type="match status" value="1"/>
</dbReference>
<feature type="chain" id="PRO_5040236866" evidence="5">
    <location>
        <begin position="32"/>
        <end position="495"/>
    </location>
</feature>
<dbReference type="AlphaFoldDB" id="A0A9N8IYD4"/>
<dbReference type="GO" id="GO:0004348">
    <property type="term" value="F:glucosylceramidase activity"/>
    <property type="evidence" value="ECO:0007669"/>
    <property type="project" value="InterPro"/>
</dbReference>
<keyword evidence="9" id="KW-1185">Reference proteome</keyword>
<dbReference type="PANTHER" id="PTHR11069:SF23">
    <property type="entry name" value="LYSOSOMAL ACID GLUCOSYLCERAMIDASE"/>
    <property type="match status" value="1"/>
</dbReference>